<dbReference type="AlphaFoldDB" id="A0A3A3G4A3"/>
<evidence type="ECO:0000259" key="1">
    <source>
        <dbReference type="Pfam" id="PF01370"/>
    </source>
</evidence>
<dbReference type="Pfam" id="PF01370">
    <property type="entry name" value="Epimerase"/>
    <property type="match status" value="1"/>
</dbReference>
<dbReference type="EMBL" id="QYUQ01000002">
    <property type="protein sequence ID" value="RJG01332.1"/>
    <property type="molecule type" value="Genomic_DNA"/>
</dbReference>
<accession>A0A3A3G4A3</accession>
<dbReference type="GO" id="GO:0004029">
    <property type="term" value="F:aldehyde dehydrogenase (NAD+) activity"/>
    <property type="evidence" value="ECO:0007669"/>
    <property type="project" value="TreeGrafter"/>
</dbReference>
<evidence type="ECO:0000313" key="2">
    <source>
        <dbReference type="EMBL" id="RJG01332.1"/>
    </source>
</evidence>
<protein>
    <submittedName>
        <fullName evidence="2">NAD-dependent epimerase/dehydratase family protein</fullName>
    </submittedName>
</protein>
<sequence length="331" mass="36154">MATEIFFSLTEVFMKALVLGATGYVGSAVARTLKERGMLVHGLARNAANREKLEAAGVVPIEGNLEDLARLTELSQPFDVVVMAAMVPFEAEAGIMRALIAAQGQFHRHLLFTSGTGVLAIEAKDGAWNQNTFAEDDPFPFPSRYNRDIRLKTENLVREASSSSLSTYVIRPPLIYGNGASVQIPQIFESVRKTGDACYLGYGLNLYSCVHVDDLAEVYALAIEKGTPGALYHAVSGEANFRTIAEAVAEVAGCGTRSLSYEESCSLWGGFWVDIALAVNSRSIAKRTIAELGWVPRHFDIISDIRSGSYFRRYRESPEGTDHAFSWTSHG</sequence>
<feature type="domain" description="NAD-dependent epimerase/dehydratase" evidence="1">
    <location>
        <begin position="16"/>
        <end position="228"/>
    </location>
</feature>
<comment type="caution">
    <text evidence="2">The sequence shown here is derived from an EMBL/GenBank/DDBJ whole genome shotgun (WGS) entry which is preliminary data.</text>
</comment>
<evidence type="ECO:0000313" key="3">
    <source>
        <dbReference type="Proteomes" id="UP000266327"/>
    </source>
</evidence>
<dbReference type="Proteomes" id="UP000266327">
    <property type="component" value="Unassembled WGS sequence"/>
</dbReference>
<dbReference type="Gene3D" id="3.40.50.720">
    <property type="entry name" value="NAD(P)-binding Rossmann-like Domain"/>
    <property type="match status" value="1"/>
</dbReference>
<dbReference type="InterPro" id="IPR051783">
    <property type="entry name" value="NAD(P)-dependent_oxidoreduct"/>
</dbReference>
<dbReference type="InterPro" id="IPR036291">
    <property type="entry name" value="NAD(P)-bd_dom_sf"/>
</dbReference>
<gene>
    <name evidence="2" type="ORF">D3878_06835</name>
</gene>
<name>A0A3A3G4A3_9BURK</name>
<dbReference type="GO" id="GO:0005737">
    <property type="term" value="C:cytoplasm"/>
    <property type="evidence" value="ECO:0007669"/>
    <property type="project" value="TreeGrafter"/>
</dbReference>
<proteinExistence type="predicted"/>
<dbReference type="PANTHER" id="PTHR48079:SF6">
    <property type="entry name" value="NAD(P)-BINDING DOMAIN-CONTAINING PROTEIN-RELATED"/>
    <property type="match status" value="1"/>
</dbReference>
<dbReference type="SUPFAM" id="SSF51735">
    <property type="entry name" value="NAD(P)-binding Rossmann-fold domains"/>
    <property type="match status" value="1"/>
</dbReference>
<dbReference type="InterPro" id="IPR001509">
    <property type="entry name" value="Epimerase_deHydtase"/>
</dbReference>
<keyword evidence="3" id="KW-1185">Reference proteome</keyword>
<dbReference type="PANTHER" id="PTHR48079">
    <property type="entry name" value="PROTEIN YEEZ"/>
    <property type="match status" value="1"/>
</dbReference>
<organism evidence="2 3">
    <name type="scientific">Noviherbaspirillum sedimenti</name>
    <dbReference type="NCBI Taxonomy" id="2320865"/>
    <lineage>
        <taxon>Bacteria</taxon>
        <taxon>Pseudomonadati</taxon>
        <taxon>Pseudomonadota</taxon>
        <taxon>Betaproteobacteria</taxon>
        <taxon>Burkholderiales</taxon>
        <taxon>Oxalobacteraceae</taxon>
        <taxon>Noviherbaspirillum</taxon>
    </lineage>
</organism>
<reference evidence="3" key="1">
    <citation type="submission" date="2018-09" db="EMBL/GenBank/DDBJ databases">
        <authorList>
            <person name="Zhu H."/>
        </authorList>
    </citation>
    <scope>NUCLEOTIDE SEQUENCE [LARGE SCALE GENOMIC DNA]</scope>
    <source>
        <strain evidence="3">K1S02-23</strain>
    </source>
</reference>